<feature type="transmembrane region" description="Helical" evidence="12">
    <location>
        <begin position="306"/>
        <end position="323"/>
    </location>
</feature>
<name>A0A848FE67_9BURK</name>
<evidence type="ECO:0000256" key="4">
    <source>
        <dbReference type="ARBA" id="ARBA00016084"/>
    </source>
</evidence>
<keyword evidence="7" id="KW-0016">Alginate biosynthesis</keyword>
<evidence type="ECO:0000256" key="3">
    <source>
        <dbReference type="ARBA" id="ARBA00010323"/>
    </source>
</evidence>
<reference evidence="13 14" key="1">
    <citation type="submission" date="2020-04" db="EMBL/GenBank/DDBJ databases">
        <title>Azohydromonas sp. isolated from soil.</title>
        <authorList>
            <person name="Dahal R.H."/>
        </authorList>
    </citation>
    <scope>NUCLEOTIDE SEQUENCE [LARGE SCALE GENOMIC DNA]</scope>
    <source>
        <strain evidence="13 14">G-1-1-14</strain>
    </source>
</reference>
<dbReference type="PANTHER" id="PTHR13285">
    <property type="entry name" value="ACYLTRANSFERASE"/>
    <property type="match status" value="1"/>
</dbReference>
<feature type="transmembrane region" description="Helical" evidence="12">
    <location>
        <begin position="45"/>
        <end position="65"/>
    </location>
</feature>
<keyword evidence="8 12" id="KW-1133">Transmembrane helix</keyword>
<comment type="caution">
    <text evidence="13">The sequence shown here is derived from an EMBL/GenBank/DDBJ whole genome shotgun (WGS) entry which is preliminary data.</text>
</comment>
<evidence type="ECO:0000256" key="5">
    <source>
        <dbReference type="ARBA" id="ARBA00022475"/>
    </source>
</evidence>
<keyword evidence="6 12" id="KW-0812">Transmembrane</keyword>
<dbReference type="GO" id="GO:0042121">
    <property type="term" value="P:alginic acid biosynthetic process"/>
    <property type="evidence" value="ECO:0007669"/>
    <property type="project" value="UniProtKB-KW"/>
</dbReference>
<dbReference type="InterPro" id="IPR024194">
    <property type="entry name" value="Ac/AlaTfrase_AlgI/DltB"/>
</dbReference>
<sequence length="468" mass="51490">MQFASFAYLVFLSAVVLAALALPPRGLSKRLLLLLASYGFYGLLDLRFLPVLWGVTAVAYAGGLMIHRAAEAQRKPILVGTLTLLLASLCVFRYVPTLGQSHQALLQGLGLQPDTLLGQWFVPVGLSFYTFVAIGYLVDIYRRKIEPTRDPLTLALFTAFFPQVLSGPIGRAAHLMPQLQALPRASAQQIQDGIALMLRGFAKKLLLADVLGVHIIAPAFDHTASASGLLLLVGLYAYTLQIYFDLSGYTDLARGAGKLLGIELARNFNLPYQARSISEFWTRWHMSMSSFFRDYLYFGLGGSKDGNVYLNLLVTFVAIGIWHGAGWNFAIYGTLHGGLVAFERYCRGNEAALPARAYARIQGVLFTFHFVVLTRVLFREADFPQAVEYLQRLVSPSAWSESAALGPVAWAAMAVGMVLVFLPQRFFGQVAQRYLHAPELAKALAIVLLTYGATALSPNPAAFVYFRF</sequence>
<keyword evidence="11" id="KW-0808">Transferase</keyword>
<dbReference type="AlphaFoldDB" id="A0A848FE67"/>
<evidence type="ECO:0000256" key="12">
    <source>
        <dbReference type="SAM" id="Phobius"/>
    </source>
</evidence>
<feature type="transmembrane region" description="Helical" evidence="12">
    <location>
        <begin position="116"/>
        <end position="138"/>
    </location>
</feature>
<keyword evidence="14" id="KW-1185">Reference proteome</keyword>
<comment type="subcellular location">
    <subcellularLocation>
        <location evidence="1">Cell membrane</location>
        <topology evidence="1">Multi-pass membrane protein</topology>
    </subcellularLocation>
</comment>
<dbReference type="Pfam" id="PF03062">
    <property type="entry name" value="MBOAT"/>
    <property type="match status" value="1"/>
</dbReference>
<feature type="transmembrane region" description="Helical" evidence="12">
    <location>
        <begin position="77"/>
        <end position="96"/>
    </location>
</feature>
<dbReference type="InterPro" id="IPR004299">
    <property type="entry name" value="MBOAT_fam"/>
</dbReference>
<dbReference type="EMBL" id="JABBFW010000011">
    <property type="protein sequence ID" value="NML16573.1"/>
    <property type="molecule type" value="Genomic_DNA"/>
</dbReference>
<evidence type="ECO:0000313" key="14">
    <source>
        <dbReference type="Proteomes" id="UP000574067"/>
    </source>
</evidence>
<feature type="transmembrane region" description="Helical" evidence="12">
    <location>
        <begin position="398"/>
        <end position="422"/>
    </location>
</feature>
<keyword evidence="9 11" id="KW-0472">Membrane</keyword>
<dbReference type="PANTHER" id="PTHR13285:SF18">
    <property type="entry name" value="PROTEIN-CYSTEINE N-PALMITOYLTRANSFERASE RASP"/>
    <property type="match status" value="1"/>
</dbReference>
<evidence type="ECO:0000256" key="9">
    <source>
        <dbReference type="ARBA" id="ARBA00023136"/>
    </source>
</evidence>
<gene>
    <name evidence="13" type="ORF">HHL10_16445</name>
</gene>
<keyword evidence="11" id="KW-0012">Acyltransferase</keyword>
<evidence type="ECO:0000256" key="7">
    <source>
        <dbReference type="ARBA" id="ARBA00022841"/>
    </source>
</evidence>
<comment type="pathway">
    <text evidence="2">Glycan biosynthesis; alginate biosynthesis.</text>
</comment>
<evidence type="ECO:0000256" key="1">
    <source>
        <dbReference type="ARBA" id="ARBA00004651"/>
    </source>
</evidence>
<evidence type="ECO:0000256" key="8">
    <source>
        <dbReference type="ARBA" id="ARBA00022989"/>
    </source>
</evidence>
<feature type="transmembrane region" description="Helical" evidence="12">
    <location>
        <begin position="226"/>
        <end position="244"/>
    </location>
</feature>
<dbReference type="RefSeq" id="WP_169161481.1">
    <property type="nucleotide sequence ID" value="NZ_JABBFW010000011.1"/>
</dbReference>
<evidence type="ECO:0000313" key="13">
    <source>
        <dbReference type="EMBL" id="NML16573.1"/>
    </source>
</evidence>
<dbReference type="InterPro" id="IPR051085">
    <property type="entry name" value="MB_O-acyltransferase"/>
</dbReference>
<evidence type="ECO:0000256" key="6">
    <source>
        <dbReference type="ARBA" id="ARBA00022692"/>
    </source>
</evidence>
<organism evidence="13 14">
    <name type="scientific">Azohydromonas caseinilytica</name>
    <dbReference type="NCBI Taxonomy" id="2728836"/>
    <lineage>
        <taxon>Bacteria</taxon>
        <taxon>Pseudomonadati</taxon>
        <taxon>Pseudomonadota</taxon>
        <taxon>Betaproteobacteria</taxon>
        <taxon>Burkholderiales</taxon>
        <taxon>Sphaerotilaceae</taxon>
        <taxon>Azohydromonas</taxon>
    </lineage>
</organism>
<proteinExistence type="inferred from homology"/>
<dbReference type="GO" id="GO:0016746">
    <property type="term" value="F:acyltransferase activity"/>
    <property type="evidence" value="ECO:0007669"/>
    <property type="project" value="UniProtKB-KW"/>
</dbReference>
<keyword evidence="5 11" id="KW-1003">Cell membrane</keyword>
<dbReference type="PIRSF" id="PIRSF016636">
    <property type="entry name" value="AlgI_DltB"/>
    <property type="match status" value="1"/>
</dbReference>
<feature type="transmembrane region" description="Helical" evidence="12">
    <location>
        <begin position="443"/>
        <end position="466"/>
    </location>
</feature>
<protein>
    <recommendedName>
        <fullName evidence="4">Probable alginate O-acetylase AlgI</fullName>
    </recommendedName>
    <alternativeName>
        <fullName evidence="10">Alginate biosynthesis protein AlgI</fullName>
    </alternativeName>
</protein>
<dbReference type="PIRSF" id="PIRSF500217">
    <property type="entry name" value="AlgI"/>
    <property type="match status" value="1"/>
</dbReference>
<accession>A0A848FE67</accession>
<evidence type="ECO:0000256" key="2">
    <source>
        <dbReference type="ARBA" id="ARBA00005182"/>
    </source>
</evidence>
<dbReference type="InterPro" id="IPR028362">
    <property type="entry name" value="AlgI"/>
</dbReference>
<comment type="similarity">
    <text evidence="3 11">Belongs to the membrane-bound acyltransferase family.</text>
</comment>
<dbReference type="GO" id="GO:0005886">
    <property type="term" value="C:plasma membrane"/>
    <property type="evidence" value="ECO:0007669"/>
    <property type="project" value="UniProtKB-SubCell"/>
</dbReference>
<evidence type="ECO:0000256" key="11">
    <source>
        <dbReference type="PIRNR" id="PIRNR016636"/>
    </source>
</evidence>
<dbReference type="Proteomes" id="UP000574067">
    <property type="component" value="Unassembled WGS sequence"/>
</dbReference>
<evidence type="ECO:0000256" key="10">
    <source>
        <dbReference type="ARBA" id="ARBA00031030"/>
    </source>
</evidence>